<dbReference type="RefSeq" id="WP_311680797.1">
    <property type="nucleotide sequence ID" value="NZ_JAVREU010000003.1"/>
</dbReference>
<feature type="compositionally biased region" description="Low complexity" evidence="1">
    <location>
        <begin position="33"/>
        <end position="44"/>
    </location>
</feature>
<sequence length="64" mass="7400">MPWFSRREQTTRDYPAAGTSVAGDAGRFRRAKTTGARRAAAEGQAWEERDRVQDRKGRWYRAAR</sequence>
<keyword evidence="3" id="KW-1185">Reference proteome</keyword>
<organism evidence="2 3">
    <name type="scientific">Streptomyces dubilierae</name>
    <dbReference type="NCBI Taxonomy" id="3075533"/>
    <lineage>
        <taxon>Bacteria</taxon>
        <taxon>Bacillati</taxon>
        <taxon>Actinomycetota</taxon>
        <taxon>Actinomycetes</taxon>
        <taxon>Kitasatosporales</taxon>
        <taxon>Streptomycetaceae</taxon>
        <taxon>Streptomyces</taxon>
    </lineage>
</organism>
<reference evidence="3" key="1">
    <citation type="submission" date="2023-07" db="EMBL/GenBank/DDBJ databases">
        <title>30 novel species of actinomycetes from the DSMZ collection.</title>
        <authorList>
            <person name="Nouioui I."/>
        </authorList>
    </citation>
    <scope>NUCLEOTIDE SEQUENCE [LARGE SCALE GENOMIC DNA]</scope>
    <source>
        <strain evidence="3">DSM 41921</strain>
    </source>
</reference>
<proteinExistence type="predicted"/>
<dbReference type="EMBL" id="JAVREU010000003">
    <property type="protein sequence ID" value="MDT0387841.1"/>
    <property type="molecule type" value="Genomic_DNA"/>
</dbReference>
<evidence type="ECO:0000313" key="2">
    <source>
        <dbReference type="EMBL" id="MDT0387841.1"/>
    </source>
</evidence>
<gene>
    <name evidence="2" type="ORF">RM641_10425</name>
</gene>
<accession>A0ABU2P7K4</accession>
<feature type="compositionally biased region" description="Basic and acidic residues" evidence="1">
    <location>
        <begin position="1"/>
        <end position="11"/>
    </location>
</feature>
<comment type="caution">
    <text evidence="2">The sequence shown here is derived from an EMBL/GenBank/DDBJ whole genome shotgun (WGS) entry which is preliminary data.</text>
</comment>
<protein>
    <submittedName>
        <fullName evidence="2">Uncharacterized protein</fullName>
    </submittedName>
</protein>
<feature type="region of interest" description="Disordered" evidence="1">
    <location>
        <begin position="1"/>
        <end position="64"/>
    </location>
</feature>
<dbReference type="Proteomes" id="UP001183586">
    <property type="component" value="Unassembled WGS sequence"/>
</dbReference>
<evidence type="ECO:0000313" key="3">
    <source>
        <dbReference type="Proteomes" id="UP001183586"/>
    </source>
</evidence>
<name>A0ABU2P7K4_9ACTN</name>
<feature type="compositionally biased region" description="Basic and acidic residues" evidence="1">
    <location>
        <begin position="46"/>
        <end position="57"/>
    </location>
</feature>
<evidence type="ECO:0000256" key="1">
    <source>
        <dbReference type="SAM" id="MobiDB-lite"/>
    </source>
</evidence>